<evidence type="ECO:0000313" key="3">
    <source>
        <dbReference type="EMBL" id="KAK3777228.1"/>
    </source>
</evidence>
<evidence type="ECO:0000256" key="2">
    <source>
        <dbReference type="SAM" id="Phobius"/>
    </source>
</evidence>
<keyword evidence="2" id="KW-0472">Membrane</keyword>
<keyword evidence="2" id="KW-1133">Transmembrane helix</keyword>
<name>A0AAE0ZXQ0_9GAST</name>
<feature type="compositionally biased region" description="Basic and acidic residues" evidence="1">
    <location>
        <begin position="117"/>
        <end position="126"/>
    </location>
</feature>
<feature type="compositionally biased region" description="Polar residues" evidence="1">
    <location>
        <begin position="91"/>
        <end position="100"/>
    </location>
</feature>
<feature type="transmembrane region" description="Helical" evidence="2">
    <location>
        <begin position="181"/>
        <end position="206"/>
    </location>
</feature>
<feature type="transmembrane region" description="Helical" evidence="2">
    <location>
        <begin position="212"/>
        <end position="232"/>
    </location>
</feature>
<dbReference type="Proteomes" id="UP001283361">
    <property type="component" value="Unassembled WGS sequence"/>
</dbReference>
<keyword evidence="4" id="KW-1185">Reference proteome</keyword>
<feature type="region of interest" description="Disordered" evidence="1">
    <location>
        <begin position="15"/>
        <end position="163"/>
    </location>
</feature>
<gene>
    <name evidence="3" type="ORF">RRG08_047848</name>
</gene>
<accession>A0AAE0ZXQ0</accession>
<sequence length="343" mass="37793">MPKMRRPYSAMAANQLSTDLFRPPLARTGSSSIGHQLPRSTLSVDARSSQELPSEESLRDGTVGPARSNRSGFLASSPAGHALRKQRRPLSASTISSAFPSFTAWKTPDTPPFPFQHKQEQHHHQQEQPQHPSSPPPPQRHPPQSPSPEPDVPQGDTTSLSSSTEVAHTGVRWSLGRQSQLLYAFKIAALLVVVCSLILVKIAFIIGKNAAALYKIVVRVTTIVAVHVVAVLRYSHLAWRCKLITVLSMADRFEKRTLKQSKRSGSLPSPRAYPAVNSLSRDILQAKEPTCGDSTTLADRVCFNLEEPQQRKGQMPLTTTQRSKTFIFPVLNRQESTISACDK</sequence>
<organism evidence="3 4">
    <name type="scientific">Elysia crispata</name>
    <name type="common">lettuce slug</name>
    <dbReference type="NCBI Taxonomy" id="231223"/>
    <lineage>
        <taxon>Eukaryota</taxon>
        <taxon>Metazoa</taxon>
        <taxon>Spiralia</taxon>
        <taxon>Lophotrochozoa</taxon>
        <taxon>Mollusca</taxon>
        <taxon>Gastropoda</taxon>
        <taxon>Heterobranchia</taxon>
        <taxon>Euthyneura</taxon>
        <taxon>Panpulmonata</taxon>
        <taxon>Sacoglossa</taxon>
        <taxon>Placobranchoidea</taxon>
        <taxon>Plakobranchidae</taxon>
        <taxon>Elysia</taxon>
    </lineage>
</organism>
<dbReference type="EMBL" id="JAWDGP010003107">
    <property type="protein sequence ID" value="KAK3777228.1"/>
    <property type="molecule type" value="Genomic_DNA"/>
</dbReference>
<feature type="compositionally biased region" description="Pro residues" evidence="1">
    <location>
        <begin position="132"/>
        <end position="151"/>
    </location>
</feature>
<dbReference type="AlphaFoldDB" id="A0AAE0ZXQ0"/>
<comment type="caution">
    <text evidence="3">The sequence shown here is derived from an EMBL/GenBank/DDBJ whole genome shotgun (WGS) entry which is preliminary data.</text>
</comment>
<feature type="compositionally biased region" description="Polar residues" evidence="1">
    <location>
        <begin position="28"/>
        <end position="52"/>
    </location>
</feature>
<evidence type="ECO:0000256" key="1">
    <source>
        <dbReference type="SAM" id="MobiDB-lite"/>
    </source>
</evidence>
<evidence type="ECO:0000313" key="4">
    <source>
        <dbReference type="Proteomes" id="UP001283361"/>
    </source>
</evidence>
<protein>
    <submittedName>
        <fullName evidence="3">Uncharacterized protein</fullName>
    </submittedName>
</protein>
<reference evidence="3" key="1">
    <citation type="journal article" date="2023" name="G3 (Bethesda)">
        <title>A reference genome for the long-term kleptoplast-retaining sea slug Elysia crispata morphotype clarki.</title>
        <authorList>
            <person name="Eastman K.E."/>
            <person name="Pendleton A.L."/>
            <person name="Shaikh M.A."/>
            <person name="Suttiyut T."/>
            <person name="Ogas R."/>
            <person name="Tomko P."/>
            <person name="Gavelis G."/>
            <person name="Widhalm J.R."/>
            <person name="Wisecaver J.H."/>
        </authorList>
    </citation>
    <scope>NUCLEOTIDE SEQUENCE</scope>
    <source>
        <strain evidence="3">ECLA1</strain>
    </source>
</reference>
<keyword evidence="2" id="KW-0812">Transmembrane</keyword>
<proteinExistence type="predicted"/>